<keyword evidence="4" id="KW-1185">Reference proteome</keyword>
<dbReference type="InParanoid" id="A0A067QC33"/>
<dbReference type="GO" id="GO:0008999">
    <property type="term" value="F:protein-N-terminal-alanine acetyltransferase activity"/>
    <property type="evidence" value="ECO:0007669"/>
    <property type="project" value="TreeGrafter"/>
</dbReference>
<dbReference type="PROSITE" id="PS51186">
    <property type="entry name" value="GNAT"/>
    <property type="match status" value="1"/>
</dbReference>
<proteinExistence type="predicted"/>
<evidence type="ECO:0000313" key="3">
    <source>
        <dbReference type="EMBL" id="KDQ60156.1"/>
    </source>
</evidence>
<dbReference type="HOGENOM" id="CLU_035921_0_0_1"/>
<evidence type="ECO:0000256" key="1">
    <source>
        <dbReference type="SAM" id="MobiDB-lite"/>
    </source>
</evidence>
<feature type="compositionally biased region" description="Basic and acidic residues" evidence="1">
    <location>
        <begin position="290"/>
        <end position="301"/>
    </location>
</feature>
<dbReference type="InterPro" id="IPR000182">
    <property type="entry name" value="GNAT_dom"/>
</dbReference>
<feature type="compositionally biased region" description="Polar residues" evidence="1">
    <location>
        <begin position="302"/>
        <end position="316"/>
    </location>
</feature>
<organism evidence="3 4">
    <name type="scientific">Jaapia argillacea MUCL 33604</name>
    <dbReference type="NCBI Taxonomy" id="933084"/>
    <lineage>
        <taxon>Eukaryota</taxon>
        <taxon>Fungi</taxon>
        <taxon>Dikarya</taxon>
        <taxon>Basidiomycota</taxon>
        <taxon>Agaricomycotina</taxon>
        <taxon>Agaricomycetes</taxon>
        <taxon>Agaricomycetidae</taxon>
        <taxon>Jaapiales</taxon>
        <taxon>Jaapiaceae</taxon>
        <taxon>Jaapia</taxon>
    </lineage>
</organism>
<dbReference type="InterPro" id="IPR051908">
    <property type="entry name" value="Ribosomal_N-acetyltransferase"/>
</dbReference>
<dbReference type="PANTHER" id="PTHR43441:SF2">
    <property type="entry name" value="FAMILY ACETYLTRANSFERASE, PUTATIVE (AFU_ORTHOLOGUE AFUA_7G00850)-RELATED"/>
    <property type="match status" value="1"/>
</dbReference>
<dbReference type="PANTHER" id="PTHR43441">
    <property type="entry name" value="RIBOSOMAL-PROTEIN-SERINE ACETYLTRANSFERASE"/>
    <property type="match status" value="1"/>
</dbReference>
<gene>
    <name evidence="3" type="ORF">JAAARDRAFT_45982</name>
</gene>
<feature type="domain" description="N-acetyltransferase" evidence="2">
    <location>
        <begin position="81"/>
        <end position="254"/>
    </location>
</feature>
<sequence length="451" mass="50438">MTFENDSIKIEPNVHPASNPGRNAFALWEDLQRSSIDAARPNWLGGFAEHCSFFADILKKCHTEIPKTSTGPRTQAAFQQMRLEPTKPLDLRRRWEGPNLAPPHPTFLEAYLNDLPLDPRVPETAPPLSLAFTHVPPNEPLPTTSPFVGFIYLAHPTAENAPAGEVNIGVVISPAHRGEGYGRQAVELVLKWVFDELGYRRVQAVVLETSPSKEAALRLFTSLGFAREGTRRRSVVSPIDGTWIDATYLAVLDTDWALRDIRPGPTSLWDEMFERHQREQEEIAKWEERKTKREALQKRSSTETLKGVSGTSTTGKFPQVGGFAQGSGNSNQGPLAFESDWDMSASEHESDADSEIGRELALEYGGWNSRGKLKEEEEEVVADAFTRNWVLETTGPNAPLFHPSPFSDFEPGTSRTTPNCIAHRYGCQLLAACTRVYRWFLVLQKGSWHCE</sequence>
<dbReference type="EMBL" id="KL197714">
    <property type="protein sequence ID" value="KDQ60156.1"/>
    <property type="molecule type" value="Genomic_DNA"/>
</dbReference>
<reference evidence="4" key="1">
    <citation type="journal article" date="2014" name="Proc. Natl. Acad. Sci. U.S.A.">
        <title>Extensive sampling of basidiomycete genomes demonstrates inadequacy of the white-rot/brown-rot paradigm for wood decay fungi.</title>
        <authorList>
            <person name="Riley R."/>
            <person name="Salamov A.A."/>
            <person name="Brown D.W."/>
            <person name="Nagy L.G."/>
            <person name="Floudas D."/>
            <person name="Held B.W."/>
            <person name="Levasseur A."/>
            <person name="Lombard V."/>
            <person name="Morin E."/>
            <person name="Otillar R."/>
            <person name="Lindquist E.A."/>
            <person name="Sun H."/>
            <person name="LaButti K.M."/>
            <person name="Schmutz J."/>
            <person name="Jabbour D."/>
            <person name="Luo H."/>
            <person name="Baker S.E."/>
            <person name="Pisabarro A.G."/>
            <person name="Walton J.D."/>
            <person name="Blanchette R.A."/>
            <person name="Henrissat B."/>
            <person name="Martin F."/>
            <person name="Cullen D."/>
            <person name="Hibbett D.S."/>
            <person name="Grigoriev I.V."/>
        </authorList>
    </citation>
    <scope>NUCLEOTIDE SEQUENCE [LARGE SCALE GENOMIC DNA]</scope>
    <source>
        <strain evidence="4">MUCL 33604</strain>
    </source>
</reference>
<evidence type="ECO:0000313" key="4">
    <source>
        <dbReference type="Proteomes" id="UP000027265"/>
    </source>
</evidence>
<name>A0A067QC33_9AGAM</name>
<dbReference type="OrthoDB" id="64477at2759"/>
<dbReference type="GO" id="GO:1990189">
    <property type="term" value="F:protein N-terminal-serine acetyltransferase activity"/>
    <property type="evidence" value="ECO:0007669"/>
    <property type="project" value="TreeGrafter"/>
</dbReference>
<dbReference type="CDD" id="cd04301">
    <property type="entry name" value="NAT_SF"/>
    <property type="match status" value="1"/>
</dbReference>
<dbReference type="GO" id="GO:0005737">
    <property type="term" value="C:cytoplasm"/>
    <property type="evidence" value="ECO:0007669"/>
    <property type="project" value="TreeGrafter"/>
</dbReference>
<accession>A0A067QC33</accession>
<protein>
    <recommendedName>
        <fullName evidence="2">N-acetyltransferase domain-containing protein</fullName>
    </recommendedName>
</protein>
<dbReference type="AlphaFoldDB" id="A0A067QC33"/>
<dbReference type="InterPro" id="IPR016181">
    <property type="entry name" value="Acyl_CoA_acyltransferase"/>
</dbReference>
<feature type="region of interest" description="Disordered" evidence="1">
    <location>
        <begin position="290"/>
        <end position="337"/>
    </location>
</feature>
<evidence type="ECO:0000259" key="2">
    <source>
        <dbReference type="PROSITE" id="PS51186"/>
    </source>
</evidence>
<dbReference type="Pfam" id="PF13302">
    <property type="entry name" value="Acetyltransf_3"/>
    <property type="match status" value="1"/>
</dbReference>
<dbReference type="Proteomes" id="UP000027265">
    <property type="component" value="Unassembled WGS sequence"/>
</dbReference>
<dbReference type="Gene3D" id="3.40.630.30">
    <property type="match status" value="1"/>
</dbReference>
<dbReference type="SUPFAM" id="SSF55729">
    <property type="entry name" value="Acyl-CoA N-acyltransferases (Nat)"/>
    <property type="match status" value="1"/>
</dbReference>